<organism evidence="1 2">
    <name type="scientific">Rhabditophanes sp. KR3021</name>
    <dbReference type="NCBI Taxonomy" id="114890"/>
    <lineage>
        <taxon>Eukaryota</taxon>
        <taxon>Metazoa</taxon>
        <taxon>Ecdysozoa</taxon>
        <taxon>Nematoda</taxon>
        <taxon>Chromadorea</taxon>
        <taxon>Rhabditida</taxon>
        <taxon>Tylenchina</taxon>
        <taxon>Panagrolaimomorpha</taxon>
        <taxon>Strongyloidoidea</taxon>
        <taxon>Alloionematidae</taxon>
        <taxon>Rhabditophanes</taxon>
    </lineage>
</organism>
<proteinExistence type="predicted"/>
<evidence type="ECO:0000313" key="2">
    <source>
        <dbReference type="WBParaSite" id="RSKR_0000779400.1"/>
    </source>
</evidence>
<name>A0AC35U4C6_9BILA</name>
<protein>
    <submittedName>
        <fullName evidence="2">Homeobox domain-containing protein</fullName>
    </submittedName>
</protein>
<reference evidence="2" key="1">
    <citation type="submission" date="2016-11" db="UniProtKB">
        <authorList>
            <consortium name="WormBaseParasite"/>
        </authorList>
    </citation>
    <scope>IDENTIFICATION</scope>
    <source>
        <strain evidence="2">KR3021</strain>
    </source>
</reference>
<sequence length="638" mass="73789">MCIALVLLLNTFYKMYYWLFDLCEHILAMTILLLFLLIITIGSFTLTASSNNQSRPLLTIAILVFGVAGGLAVVITTVYFYRLCLKRKTPITTTTKPEQKRAQVRSLDSSQCRPLTVAHPQYIQIPGQQFKSVLNAPQMIPQLTLSKPLSDDESYQNSCMSNKMEYNNISNVPSTTQIPLFTPSVAKIDICTDDIHDMEKFGDDNYTNINQSNNYLTIDQNDSNMRTQSADILINIETSDEIRRSSTGSMYHFSNPRPATRRLLPSTRHLENISYQMYNPPTELQNRRNSFLLRADALNIRDQPLKQHSSPLPEPRERIYSRQHAFSYSWNADDAYHNSNRTFDIPERHYPMKHEKMLPIPQTPLPLNRYYLPPTNSNNFSHSRQIKSMEERKVNNYSMNGYGVHESYTDNISNSGRSFSRPDKLHTTQHALSEFDKRKLTRQMTVQHLLPETSASKQCLQLWKERRLLEVDPDFLNNLSTDISDENSISTSFESNSESPAKIQKDHKSPSKQRPTEAANSKRQKFKNIMVRRQITAGHLDNSSFDSSSEIVDFAKTNERHNRPKNFSNLQNRRDFSIDSKTDKLFRHFSKNDPNYENPNSGLSYQSGFFSNNVSNYKQSRHKSMDSKFKQKSYEMSY</sequence>
<dbReference type="Proteomes" id="UP000095286">
    <property type="component" value="Unplaced"/>
</dbReference>
<dbReference type="WBParaSite" id="RSKR_0000779400.1">
    <property type="protein sequence ID" value="RSKR_0000779400.1"/>
    <property type="gene ID" value="RSKR_0000779400"/>
</dbReference>
<accession>A0AC35U4C6</accession>
<evidence type="ECO:0000313" key="1">
    <source>
        <dbReference type="Proteomes" id="UP000095286"/>
    </source>
</evidence>